<dbReference type="PIRSF" id="PIRSF029895">
    <property type="entry name" value="SpoIV"/>
    <property type="match status" value="1"/>
</dbReference>
<evidence type="ECO:0008006" key="4">
    <source>
        <dbReference type="Google" id="ProtNLM"/>
    </source>
</evidence>
<evidence type="ECO:0000313" key="3">
    <source>
        <dbReference type="Proteomes" id="UP000256977"/>
    </source>
</evidence>
<feature type="transmembrane region" description="Helical" evidence="1">
    <location>
        <begin position="91"/>
        <end position="110"/>
    </location>
</feature>
<keyword evidence="1" id="KW-0472">Membrane</keyword>
<protein>
    <recommendedName>
        <fullName evidence="4">Stage IV sporulation protein</fullName>
    </recommendedName>
</protein>
<reference evidence="2 3" key="1">
    <citation type="submission" date="2018-07" db="EMBL/GenBank/DDBJ databases">
        <title>Genomic Encyclopedia of Type Strains, Phase III (KMG-III): the genomes of soil and plant-associated and newly described type strains.</title>
        <authorList>
            <person name="Whitman W."/>
        </authorList>
    </citation>
    <scope>NUCLEOTIDE SEQUENCE [LARGE SCALE GENOMIC DNA]</scope>
    <source>
        <strain evidence="2 3">CECT 7287</strain>
    </source>
</reference>
<dbReference type="Proteomes" id="UP000256977">
    <property type="component" value="Unassembled WGS sequence"/>
</dbReference>
<proteinExistence type="predicted"/>
<gene>
    <name evidence="2" type="ORF">DFP98_12461</name>
</gene>
<sequence>MKGNWVAYARGYVWVKLIGEGAERFVNAAAQERIDLWNISFSPAGELTCGVSIPDFFRMRPLLKKSGCRTRIVSRHGLPFKMARLSRRKTFAGGMLAFVLALFVLSTLIWDVKVEGNSAIPEEQIRQAARAEGIYGYQWSFRLANAASLSQRLALRLPEAAWVGVDKRGTSITITVVESTKPEAKALEGPRHLVAKTDAVITRIVAENGRPQVERNDRVRKGDILISGVLGNETNSKHVVSKGKVMGLVWHEYRISSPLQSATRNLTGESTERSYLIIGNRALQISGYGAPAFEQSQIRTTIKKAQLWNKILPFGTMKELEQEVVEIGKKLTPVEAKEVGLAQARAELLAKAGKDATIKAENILHEQTENGKVMLTVLFEVEQSIEVERPIS</sequence>
<dbReference type="InterPro" id="IPR010690">
    <property type="entry name" value="YqfD"/>
</dbReference>
<dbReference type="OrthoDB" id="1640349at2"/>
<dbReference type="AlphaFoldDB" id="A0A3D9IRF6"/>
<keyword evidence="3" id="KW-1185">Reference proteome</keyword>
<keyword evidence="1" id="KW-1133">Transmembrane helix</keyword>
<dbReference type="EMBL" id="QRDZ01000024">
    <property type="protein sequence ID" value="RED64248.1"/>
    <property type="molecule type" value="Genomic_DNA"/>
</dbReference>
<evidence type="ECO:0000313" key="2">
    <source>
        <dbReference type="EMBL" id="RED64248.1"/>
    </source>
</evidence>
<dbReference type="RefSeq" id="WP_116063493.1">
    <property type="nucleotide sequence ID" value="NZ_QRDZ01000024.1"/>
</dbReference>
<comment type="caution">
    <text evidence="2">The sequence shown here is derived from an EMBL/GenBank/DDBJ whole genome shotgun (WGS) entry which is preliminary data.</text>
</comment>
<name>A0A3D9IRF6_9BACL</name>
<evidence type="ECO:0000256" key="1">
    <source>
        <dbReference type="SAM" id="Phobius"/>
    </source>
</evidence>
<accession>A0A3D9IRF6</accession>
<keyword evidence="1" id="KW-0812">Transmembrane</keyword>
<organism evidence="2 3">
    <name type="scientific">Cohnella phaseoli</name>
    <dbReference type="NCBI Taxonomy" id="456490"/>
    <lineage>
        <taxon>Bacteria</taxon>
        <taxon>Bacillati</taxon>
        <taxon>Bacillota</taxon>
        <taxon>Bacilli</taxon>
        <taxon>Bacillales</taxon>
        <taxon>Paenibacillaceae</taxon>
        <taxon>Cohnella</taxon>
    </lineage>
</organism>
<dbReference type="NCBIfam" id="TIGR02876">
    <property type="entry name" value="spore_yqfD"/>
    <property type="match status" value="1"/>
</dbReference>
<dbReference type="Pfam" id="PF06898">
    <property type="entry name" value="YqfD"/>
    <property type="match status" value="1"/>
</dbReference>